<dbReference type="Pfam" id="PF04479">
    <property type="entry name" value="RTA1"/>
    <property type="match status" value="1"/>
</dbReference>
<feature type="transmembrane region" description="Helical" evidence="6">
    <location>
        <begin position="193"/>
        <end position="211"/>
    </location>
</feature>
<evidence type="ECO:0000256" key="2">
    <source>
        <dbReference type="ARBA" id="ARBA00009969"/>
    </source>
</evidence>
<feature type="transmembrane region" description="Helical" evidence="6">
    <location>
        <begin position="231"/>
        <end position="249"/>
    </location>
</feature>
<keyword evidence="3 6" id="KW-0812">Transmembrane</keyword>
<evidence type="ECO:0000256" key="1">
    <source>
        <dbReference type="ARBA" id="ARBA00004141"/>
    </source>
</evidence>
<dbReference type="GO" id="GO:0016020">
    <property type="term" value="C:membrane"/>
    <property type="evidence" value="ECO:0007669"/>
    <property type="project" value="UniProtKB-SubCell"/>
</dbReference>
<dbReference type="PhylomeDB" id="A0A060T0X7"/>
<gene>
    <name evidence="7" type="ORF">GNLVRS02_ARAD1C19316g</name>
</gene>
<evidence type="ECO:0000256" key="3">
    <source>
        <dbReference type="ARBA" id="ARBA00022692"/>
    </source>
</evidence>
<feature type="transmembrane region" description="Helical" evidence="6">
    <location>
        <begin position="150"/>
        <end position="172"/>
    </location>
</feature>
<dbReference type="InterPro" id="IPR007568">
    <property type="entry name" value="RTA1"/>
</dbReference>
<feature type="transmembrane region" description="Helical" evidence="6">
    <location>
        <begin position="116"/>
        <end position="138"/>
    </location>
</feature>
<accession>A0A060T0X7</accession>
<dbReference type="PANTHER" id="PTHR31465">
    <property type="entry name" value="PROTEIN RTA1-RELATED"/>
    <property type="match status" value="1"/>
</dbReference>
<proteinExistence type="inferred from homology"/>
<comment type="similarity">
    <text evidence="2">Belongs to the lipid-translocating exporter (LTE) (TC 9.A.26.1) family.</text>
</comment>
<comment type="subcellular location">
    <subcellularLocation>
        <location evidence="1">Membrane</location>
        <topology evidence="1">Multi-pass membrane protein</topology>
    </subcellularLocation>
</comment>
<keyword evidence="4 6" id="KW-1133">Transmembrane helix</keyword>
<feature type="transmembrane region" description="Helical" evidence="6">
    <location>
        <begin position="42"/>
        <end position="61"/>
    </location>
</feature>
<evidence type="ECO:0000256" key="4">
    <source>
        <dbReference type="ARBA" id="ARBA00022989"/>
    </source>
</evidence>
<feature type="transmembrane region" description="Helical" evidence="6">
    <location>
        <begin position="73"/>
        <end position="95"/>
    </location>
</feature>
<dbReference type="AlphaFoldDB" id="A0A060T0X7"/>
<feature type="transmembrane region" description="Helical" evidence="6">
    <location>
        <begin position="12"/>
        <end position="30"/>
    </location>
</feature>
<dbReference type="EMBL" id="HG937693">
    <property type="protein sequence ID" value="CDP34735.1"/>
    <property type="molecule type" value="Genomic_DNA"/>
</dbReference>
<keyword evidence="5 6" id="KW-0472">Membrane</keyword>
<evidence type="ECO:0000313" key="7">
    <source>
        <dbReference type="EMBL" id="CDP34735.1"/>
    </source>
</evidence>
<sequence>MADSGNIYGYDPSVAGAVIFMLLFLGMLAWHGHIMFKKKVWYFIPFFIGVAFEFLGFAIRLASRKDPSNIPLYAMQMLFVLLAPALFAASIYMILGRMLVFYGAQFASIVSVRWMTRIFVIGDVLSFLLQCGGGGLQAQGGSMAKTGSNVVIGGLVIQLIFFGMFVVTSMIANRRLCKNNWPKDGPYRIQWQTMLNVLYCGSILILIRSIYRVAEYAEGYGGSIMTHEVYMYIFDILLMFVVTCIFIYWHPVYCMGNKVDKKAQSPMGRMPLHLRNVSQDTMEPPVMKAPQWTQTTNPGDYLNKV</sequence>
<protein>
    <submittedName>
        <fullName evidence="7">ARAD1C19316p</fullName>
    </submittedName>
</protein>
<evidence type="ECO:0000256" key="5">
    <source>
        <dbReference type="ARBA" id="ARBA00023136"/>
    </source>
</evidence>
<dbReference type="PANTHER" id="PTHR31465:SF1">
    <property type="entry name" value="PROTEIN RTA1-RELATED"/>
    <property type="match status" value="1"/>
</dbReference>
<reference evidence="7" key="2">
    <citation type="submission" date="2014-06" db="EMBL/GenBank/DDBJ databases">
        <title>The complete genome of Blastobotrys (Arxula) adeninivorans LS3 - a yeast of biotechnological interest.</title>
        <authorList>
            <person name="Kunze G."/>
            <person name="Gaillardin C."/>
            <person name="Czernicka M."/>
            <person name="Durrens P."/>
            <person name="Martin T."/>
            <person name="Boer E."/>
            <person name="Gabaldon T."/>
            <person name="Cruz J."/>
            <person name="Talla E."/>
            <person name="Marck C."/>
            <person name="Goffeau A."/>
            <person name="Barbe V."/>
            <person name="Baret P."/>
            <person name="Baronian K."/>
            <person name="Beier S."/>
            <person name="Bleykasten C."/>
            <person name="Bode R."/>
            <person name="Casaregola S."/>
            <person name="Despons L."/>
            <person name="Fairhead C."/>
            <person name="Giersberg M."/>
            <person name="Gierski P."/>
            <person name="Hahnel U."/>
            <person name="Hartmann A."/>
            <person name="Jankowska D."/>
            <person name="Jubin C."/>
            <person name="Jung P."/>
            <person name="Lafontaine I."/>
            <person name="Leh-Louis V."/>
            <person name="Lemaire M."/>
            <person name="Marcet-Houben M."/>
            <person name="Mascher M."/>
            <person name="Morel G."/>
            <person name="Richard G.-F."/>
            <person name="Riechen J."/>
            <person name="Sacerdot C."/>
            <person name="Sarkar A."/>
            <person name="Savel G."/>
            <person name="Schacherer J."/>
            <person name="Sherman D."/>
            <person name="Straub M.-L."/>
            <person name="Stein N."/>
            <person name="Thierry A."/>
            <person name="Trautwein-Schult A."/>
            <person name="Westhof E."/>
            <person name="Worch S."/>
            <person name="Dujon B."/>
            <person name="Souciet J.-L."/>
            <person name="Wincker P."/>
            <person name="Scholz U."/>
            <person name="Neuveglise N."/>
        </authorList>
    </citation>
    <scope>NUCLEOTIDE SEQUENCE</scope>
    <source>
        <strain evidence="7">LS3</strain>
    </source>
</reference>
<name>A0A060T0X7_BLAAD</name>
<evidence type="ECO:0000256" key="6">
    <source>
        <dbReference type="SAM" id="Phobius"/>
    </source>
</evidence>
<organism evidence="7">
    <name type="scientific">Blastobotrys adeninivorans</name>
    <name type="common">Yeast</name>
    <name type="synonym">Arxula adeninivorans</name>
    <dbReference type="NCBI Taxonomy" id="409370"/>
    <lineage>
        <taxon>Eukaryota</taxon>
        <taxon>Fungi</taxon>
        <taxon>Dikarya</taxon>
        <taxon>Ascomycota</taxon>
        <taxon>Saccharomycotina</taxon>
        <taxon>Dipodascomycetes</taxon>
        <taxon>Dipodascales</taxon>
        <taxon>Trichomonascaceae</taxon>
        <taxon>Blastobotrys</taxon>
    </lineage>
</organism>
<reference evidence="7" key="1">
    <citation type="submission" date="2014-02" db="EMBL/GenBank/DDBJ databases">
        <authorList>
            <person name="Genoscope - CEA"/>
        </authorList>
    </citation>
    <scope>NUCLEOTIDE SEQUENCE</scope>
    <source>
        <strain evidence="7">LS3</strain>
    </source>
</reference>